<dbReference type="Proteomes" id="UP000193922">
    <property type="component" value="Unassembled WGS sequence"/>
</dbReference>
<accession>A0A1Y1VU15</accession>
<organism evidence="1 2">
    <name type="scientific">Linderina pennispora</name>
    <dbReference type="NCBI Taxonomy" id="61395"/>
    <lineage>
        <taxon>Eukaryota</taxon>
        <taxon>Fungi</taxon>
        <taxon>Fungi incertae sedis</taxon>
        <taxon>Zoopagomycota</taxon>
        <taxon>Kickxellomycotina</taxon>
        <taxon>Kickxellomycetes</taxon>
        <taxon>Kickxellales</taxon>
        <taxon>Kickxellaceae</taxon>
        <taxon>Linderina</taxon>
    </lineage>
</organism>
<evidence type="ECO:0000313" key="2">
    <source>
        <dbReference type="Proteomes" id="UP000193922"/>
    </source>
</evidence>
<dbReference type="AlphaFoldDB" id="A0A1Y1VU15"/>
<name>A0A1Y1VU15_9FUNG</name>
<protein>
    <submittedName>
        <fullName evidence="1">Uncharacterized protein</fullName>
    </submittedName>
</protein>
<dbReference type="GeneID" id="63800275"/>
<keyword evidence="2" id="KW-1185">Reference proteome</keyword>
<gene>
    <name evidence="1" type="ORF">DL89DRAFT_157792</name>
</gene>
<evidence type="ECO:0000313" key="1">
    <source>
        <dbReference type="EMBL" id="ORX64789.1"/>
    </source>
</evidence>
<dbReference type="RefSeq" id="XP_040739369.1">
    <property type="nucleotide sequence ID" value="XM_040883627.1"/>
</dbReference>
<comment type="caution">
    <text evidence="1">The sequence shown here is derived from an EMBL/GenBank/DDBJ whole genome shotgun (WGS) entry which is preliminary data.</text>
</comment>
<dbReference type="EMBL" id="MCFD01000065">
    <property type="protein sequence ID" value="ORX64789.1"/>
    <property type="molecule type" value="Genomic_DNA"/>
</dbReference>
<sequence>MSARVQVGQAIYLALATRASMLPRSSAARPRFARRFKHARYQDKSCGSSLACSLESPRSTVVIEQSEYDRLAARHGSVSARRHKPLSVIIKPQGISRTSFSVSDTYCRHIMELKLSALLYFSVYAYIFYRHVGRTGGGMVGTTTFKQLFNNINPSSKSEPFNSS</sequence>
<reference evidence="1 2" key="1">
    <citation type="submission" date="2016-07" db="EMBL/GenBank/DDBJ databases">
        <title>Pervasive Adenine N6-methylation of Active Genes in Fungi.</title>
        <authorList>
            <consortium name="DOE Joint Genome Institute"/>
            <person name="Mondo S.J."/>
            <person name="Dannebaum R.O."/>
            <person name="Kuo R.C."/>
            <person name="Labutti K."/>
            <person name="Haridas S."/>
            <person name="Kuo A."/>
            <person name="Salamov A."/>
            <person name="Ahrendt S.R."/>
            <person name="Lipzen A."/>
            <person name="Sullivan W."/>
            <person name="Andreopoulos W.B."/>
            <person name="Clum A."/>
            <person name="Lindquist E."/>
            <person name="Daum C."/>
            <person name="Ramamoorthy G.K."/>
            <person name="Gryganskyi A."/>
            <person name="Culley D."/>
            <person name="Magnuson J.K."/>
            <person name="James T.Y."/>
            <person name="O'Malley M.A."/>
            <person name="Stajich J.E."/>
            <person name="Spatafora J.W."/>
            <person name="Visel A."/>
            <person name="Grigoriev I.V."/>
        </authorList>
    </citation>
    <scope>NUCLEOTIDE SEQUENCE [LARGE SCALE GENOMIC DNA]</scope>
    <source>
        <strain evidence="1 2">ATCC 12442</strain>
    </source>
</reference>
<proteinExistence type="predicted"/>